<dbReference type="GO" id="GO:0046872">
    <property type="term" value="F:metal ion binding"/>
    <property type="evidence" value="ECO:0007669"/>
    <property type="project" value="UniProtKB-KW"/>
</dbReference>
<reference evidence="10 11" key="1">
    <citation type="journal article" date="2009" name="PLoS ONE">
        <title>The complete genome of Teredinibacter turnerae T7901: an intracellular endosymbiont of marine wood-boring bivalves (shipworms).</title>
        <authorList>
            <person name="Yang J.C."/>
            <person name="Madupu R."/>
            <person name="Durkin A.S."/>
            <person name="Ekborg N.A."/>
            <person name="Pedamallu C.S."/>
            <person name="Hostetler J.B."/>
            <person name="Radune D."/>
            <person name="Toms B.S."/>
            <person name="Henrissat B."/>
            <person name="Coutinho P.M."/>
            <person name="Schwarz S."/>
            <person name="Field L."/>
            <person name="Trindade-Silva A.E."/>
            <person name="Soares C.A.G."/>
            <person name="Elshahawi S."/>
            <person name="Hanora A."/>
            <person name="Schmidt E.W."/>
            <person name="Haygood M.G."/>
            <person name="Posfai J."/>
            <person name="Benner J."/>
            <person name="Madinger C."/>
            <person name="Nove J."/>
            <person name="Anton B."/>
            <person name="Chaudhary K."/>
            <person name="Foster J."/>
            <person name="Holman A."/>
            <person name="Kumar S."/>
            <person name="Lessard P.A."/>
            <person name="Luyten Y.A."/>
            <person name="Slatko B."/>
            <person name="Wood N."/>
            <person name="Wu B."/>
            <person name="Teplitski M."/>
            <person name="Mougous J.D."/>
            <person name="Ward N."/>
            <person name="Eisen J.A."/>
            <person name="Badger J.H."/>
            <person name="Distel D.L."/>
        </authorList>
    </citation>
    <scope>NUCLEOTIDE SEQUENCE [LARGE SCALE GENOMIC DNA]</scope>
    <source>
        <strain evidence="11">ATCC 39867 / T7901</strain>
    </source>
</reference>
<keyword evidence="5" id="KW-0223">Dioxygenase</keyword>
<dbReference type="SUPFAM" id="SSF51197">
    <property type="entry name" value="Clavaminate synthase-like"/>
    <property type="match status" value="1"/>
</dbReference>
<dbReference type="GO" id="GO:0006307">
    <property type="term" value="P:DNA alkylation repair"/>
    <property type="evidence" value="ECO:0007669"/>
    <property type="project" value="InterPro"/>
</dbReference>
<evidence type="ECO:0000256" key="5">
    <source>
        <dbReference type="ARBA" id="ARBA00022964"/>
    </source>
</evidence>
<sequence>MYDDVVAINETHASASENSLSIDGLLKPLKLPFGRDMYDHLLSQLEQSIPWQQDSFVSFDRRFTIPRMQAWFADDGLQYRYADNLMHTQPWLPELLQLRQIINNATQCEFNAVLATLYRHGNDHVTWHSDDERELGYAPVIASLSLGATRCFQFRHKENDTKGEISLHHGDLIVMEPAFQHYWEHQVPPQPDVLEPRINLTFRRVYSEATY</sequence>
<dbReference type="AlphaFoldDB" id="C5BTC2"/>
<dbReference type="GO" id="GO:0016705">
    <property type="term" value="F:oxidoreductase activity, acting on paired donors, with incorporation or reduction of molecular oxygen"/>
    <property type="evidence" value="ECO:0007669"/>
    <property type="project" value="UniProtKB-ARBA"/>
</dbReference>
<dbReference type="InterPro" id="IPR037151">
    <property type="entry name" value="AlkB-like_sf"/>
</dbReference>
<dbReference type="InterPro" id="IPR027450">
    <property type="entry name" value="AlkB-like"/>
</dbReference>
<dbReference type="EMBL" id="CP001614">
    <property type="protein sequence ID" value="ACR10740.1"/>
    <property type="molecule type" value="Genomic_DNA"/>
</dbReference>
<dbReference type="STRING" id="377629.TERTU_1549"/>
<dbReference type="FunFam" id="2.60.120.590:FF:000004">
    <property type="entry name" value="DNA oxidative demethylase ALKBH2"/>
    <property type="match status" value="1"/>
</dbReference>
<evidence type="ECO:0000256" key="4">
    <source>
        <dbReference type="ARBA" id="ARBA00022842"/>
    </source>
</evidence>
<dbReference type="GO" id="GO:0032451">
    <property type="term" value="F:demethylase activity"/>
    <property type="evidence" value="ECO:0007669"/>
    <property type="project" value="UniProtKB-ARBA"/>
</dbReference>
<dbReference type="OrthoDB" id="190276at2"/>
<keyword evidence="4" id="KW-0460">Magnesium</keyword>
<keyword evidence="3" id="KW-0227">DNA damage</keyword>
<evidence type="ECO:0000256" key="7">
    <source>
        <dbReference type="ARBA" id="ARBA00023004"/>
    </source>
</evidence>
<dbReference type="GO" id="GO:0140097">
    <property type="term" value="F:catalytic activity, acting on DNA"/>
    <property type="evidence" value="ECO:0007669"/>
    <property type="project" value="UniProtKB-ARBA"/>
</dbReference>
<accession>C5BTC2</accession>
<protein>
    <submittedName>
        <fullName evidence="10">Alkylated DNA repair protein</fullName>
    </submittedName>
</protein>
<evidence type="ECO:0000256" key="1">
    <source>
        <dbReference type="ARBA" id="ARBA00001954"/>
    </source>
</evidence>
<gene>
    <name evidence="10" type="ordered locus">TERTU_1549</name>
</gene>
<dbReference type="PROSITE" id="PS51471">
    <property type="entry name" value="FE2OG_OXY"/>
    <property type="match status" value="1"/>
</dbReference>
<name>C5BTC2_TERTT</name>
<evidence type="ECO:0000313" key="10">
    <source>
        <dbReference type="EMBL" id="ACR10740.1"/>
    </source>
</evidence>
<dbReference type="InterPro" id="IPR032854">
    <property type="entry name" value="ALKBH3"/>
</dbReference>
<dbReference type="RefSeq" id="WP_015816852.1">
    <property type="nucleotide sequence ID" value="NC_012997.1"/>
</dbReference>
<evidence type="ECO:0000259" key="9">
    <source>
        <dbReference type="PROSITE" id="PS51471"/>
    </source>
</evidence>
<dbReference type="PANTHER" id="PTHR31212">
    <property type="entry name" value="ALPHA-KETOGLUTARATE-DEPENDENT DIOXYGENASE ALKB HOMOLOG 3"/>
    <property type="match status" value="1"/>
</dbReference>
<dbReference type="Gene3D" id="2.60.120.590">
    <property type="entry name" value="Alpha-ketoglutarate-dependent dioxygenase AlkB-like"/>
    <property type="match status" value="1"/>
</dbReference>
<keyword evidence="11" id="KW-1185">Reference proteome</keyword>
<dbReference type="eggNOG" id="COG3145">
    <property type="taxonomic scope" value="Bacteria"/>
</dbReference>
<dbReference type="GO" id="GO:0051213">
    <property type="term" value="F:dioxygenase activity"/>
    <property type="evidence" value="ECO:0007669"/>
    <property type="project" value="UniProtKB-KW"/>
</dbReference>
<feature type="domain" description="Fe2OG dioxygenase" evidence="9">
    <location>
        <begin position="109"/>
        <end position="206"/>
    </location>
</feature>
<evidence type="ECO:0000256" key="3">
    <source>
        <dbReference type="ARBA" id="ARBA00022763"/>
    </source>
</evidence>
<evidence type="ECO:0000313" key="11">
    <source>
        <dbReference type="Proteomes" id="UP000009080"/>
    </source>
</evidence>
<proteinExistence type="predicted"/>
<organism evidence="10 11">
    <name type="scientific">Teredinibacter turnerae (strain ATCC 39867 / T7901)</name>
    <dbReference type="NCBI Taxonomy" id="377629"/>
    <lineage>
        <taxon>Bacteria</taxon>
        <taxon>Pseudomonadati</taxon>
        <taxon>Pseudomonadota</taxon>
        <taxon>Gammaproteobacteria</taxon>
        <taxon>Cellvibrionales</taxon>
        <taxon>Cellvibrionaceae</taxon>
        <taxon>Teredinibacter</taxon>
    </lineage>
</organism>
<evidence type="ECO:0000256" key="6">
    <source>
        <dbReference type="ARBA" id="ARBA00023002"/>
    </source>
</evidence>
<comment type="cofactor">
    <cofactor evidence="1">
        <name>Fe(2+)</name>
        <dbReference type="ChEBI" id="CHEBI:29033"/>
    </cofactor>
</comment>
<evidence type="ECO:0000256" key="2">
    <source>
        <dbReference type="ARBA" id="ARBA00022723"/>
    </source>
</evidence>
<keyword evidence="2" id="KW-0479">Metal-binding</keyword>
<dbReference type="Pfam" id="PF13532">
    <property type="entry name" value="2OG-FeII_Oxy_2"/>
    <property type="match status" value="1"/>
</dbReference>
<keyword evidence="6" id="KW-0560">Oxidoreductase</keyword>
<dbReference type="KEGG" id="ttu:TERTU_1549"/>
<dbReference type="GO" id="GO:0016787">
    <property type="term" value="F:hydrolase activity"/>
    <property type="evidence" value="ECO:0007669"/>
    <property type="project" value="UniProtKB-ARBA"/>
</dbReference>
<keyword evidence="7" id="KW-0408">Iron</keyword>
<evidence type="ECO:0000256" key="8">
    <source>
        <dbReference type="ARBA" id="ARBA00023204"/>
    </source>
</evidence>
<keyword evidence="8" id="KW-0234">DNA repair</keyword>
<dbReference type="Proteomes" id="UP000009080">
    <property type="component" value="Chromosome"/>
</dbReference>
<dbReference type="HOGENOM" id="CLU_048788_5_2_6"/>
<dbReference type="InterPro" id="IPR005123">
    <property type="entry name" value="Oxoglu/Fe-dep_dioxygenase_dom"/>
</dbReference>
<dbReference type="PANTHER" id="PTHR31212:SF4">
    <property type="entry name" value="ALPHA-KETOGLUTARATE-DEPENDENT DIOXYGENASE ALKB HOMOLOG 3"/>
    <property type="match status" value="1"/>
</dbReference>